<dbReference type="InterPro" id="IPR025857">
    <property type="entry name" value="MacB_PCD"/>
</dbReference>
<feature type="transmembrane region" description="Helical" evidence="8">
    <location>
        <begin position="353"/>
        <end position="380"/>
    </location>
</feature>
<dbReference type="PANTHER" id="PTHR43738:SF1">
    <property type="entry name" value="HEMIN TRANSPORT SYSTEM PERMEASE PROTEIN HRTB-RELATED"/>
    <property type="match status" value="1"/>
</dbReference>
<feature type="transmembrane region" description="Helical" evidence="8">
    <location>
        <begin position="20"/>
        <end position="43"/>
    </location>
</feature>
<evidence type="ECO:0000256" key="8">
    <source>
        <dbReference type="SAM" id="Phobius"/>
    </source>
</evidence>
<dbReference type="RefSeq" id="WP_074633378.1">
    <property type="nucleotide sequence ID" value="NZ_CP066065.1"/>
</dbReference>
<dbReference type="Proteomes" id="UP000595220">
    <property type="component" value="Chromosome"/>
</dbReference>
<sequence length="402" mass="42909">MLSLARLPWMNLRGYPVRTGTLIVFSMLVTMTIFGGTMIVQGIERGLKTVESRLGADIMVTPKDAGADFNAQDFLVHTEPSYFYMEASMRERVAAVEGVEAASPQLFLASARASCCSGRYQVIAFDPSSDFTVQPWIADTVGSSQLGHMEAIVGANVTVYDTSNFQLFGNRLRVVGQFAPTGSTLDNAVYMNFDTAKTLIDSSLNKGLNKYTDLDSGNIISSVMVKVKPGHDIERVAADIEERVGGVSVTTSKNMVSGIAKTLNATSRTVAVLIAVVWIVGLWMITLIFVMMIIERRREFASLIMVGARRSLVSGIIVREAVTVNAIGSVAGIIVSGVLIASFAGLVRQTIGVGFLIPSIATMALLALASLVSMGVVALTSSAVSVRCVKAMDASLLLQEGE</sequence>
<feature type="transmembrane region" description="Helical" evidence="8">
    <location>
        <begin position="325"/>
        <end position="347"/>
    </location>
</feature>
<name>A0AAQ0BWN8_9ACTO</name>
<evidence type="ECO:0000256" key="7">
    <source>
        <dbReference type="ARBA" id="ARBA00038076"/>
    </source>
</evidence>
<dbReference type="GO" id="GO:0005886">
    <property type="term" value="C:plasma membrane"/>
    <property type="evidence" value="ECO:0007669"/>
    <property type="project" value="UniProtKB-SubCell"/>
</dbReference>
<feature type="transmembrane region" description="Helical" evidence="8">
    <location>
        <begin position="270"/>
        <end position="294"/>
    </location>
</feature>
<keyword evidence="2" id="KW-0813">Transport</keyword>
<protein>
    <submittedName>
        <fullName evidence="11">ABC transporter permease</fullName>
    </submittedName>
</protein>
<keyword evidence="4 8" id="KW-0812">Transmembrane</keyword>
<keyword evidence="5 8" id="KW-1133">Transmembrane helix</keyword>
<evidence type="ECO:0000313" key="12">
    <source>
        <dbReference type="Proteomes" id="UP000595220"/>
    </source>
</evidence>
<evidence type="ECO:0000256" key="3">
    <source>
        <dbReference type="ARBA" id="ARBA00022475"/>
    </source>
</evidence>
<proteinExistence type="inferred from homology"/>
<organism evidence="11 12">
    <name type="scientific">Schaalia meyeri</name>
    <dbReference type="NCBI Taxonomy" id="52773"/>
    <lineage>
        <taxon>Bacteria</taxon>
        <taxon>Bacillati</taxon>
        <taxon>Actinomycetota</taxon>
        <taxon>Actinomycetes</taxon>
        <taxon>Actinomycetales</taxon>
        <taxon>Actinomycetaceae</taxon>
        <taxon>Schaalia</taxon>
    </lineage>
</organism>
<keyword evidence="3" id="KW-1003">Cell membrane</keyword>
<dbReference type="PANTHER" id="PTHR43738">
    <property type="entry name" value="ABC TRANSPORTER, MEMBRANE PROTEIN"/>
    <property type="match status" value="1"/>
</dbReference>
<keyword evidence="6 8" id="KW-0472">Membrane</keyword>
<evidence type="ECO:0000256" key="1">
    <source>
        <dbReference type="ARBA" id="ARBA00004651"/>
    </source>
</evidence>
<evidence type="ECO:0000256" key="4">
    <source>
        <dbReference type="ARBA" id="ARBA00022692"/>
    </source>
</evidence>
<evidence type="ECO:0000259" key="10">
    <source>
        <dbReference type="Pfam" id="PF12704"/>
    </source>
</evidence>
<evidence type="ECO:0000259" key="9">
    <source>
        <dbReference type="Pfam" id="PF02687"/>
    </source>
</evidence>
<accession>A0AAQ0BWN8</accession>
<dbReference type="InterPro" id="IPR051125">
    <property type="entry name" value="ABC-4/HrtB_transporter"/>
</dbReference>
<dbReference type="Pfam" id="PF12704">
    <property type="entry name" value="MacB_PCD"/>
    <property type="match status" value="1"/>
</dbReference>
<evidence type="ECO:0000256" key="2">
    <source>
        <dbReference type="ARBA" id="ARBA00022448"/>
    </source>
</evidence>
<evidence type="ECO:0000313" key="11">
    <source>
        <dbReference type="EMBL" id="QQC43512.1"/>
    </source>
</evidence>
<dbReference type="EMBL" id="CP066065">
    <property type="protein sequence ID" value="QQC43512.1"/>
    <property type="molecule type" value="Genomic_DNA"/>
</dbReference>
<dbReference type="InterPro" id="IPR003838">
    <property type="entry name" value="ABC3_permease_C"/>
</dbReference>
<gene>
    <name evidence="11" type="ORF">I6H42_06885</name>
</gene>
<feature type="domain" description="MacB-like periplasmic core" evidence="10">
    <location>
        <begin position="32"/>
        <end position="242"/>
    </location>
</feature>
<feature type="domain" description="ABC3 transporter permease C-terminal" evidence="9">
    <location>
        <begin position="272"/>
        <end position="383"/>
    </location>
</feature>
<comment type="subcellular location">
    <subcellularLocation>
        <location evidence="1">Cell membrane</location>
        <topology evidence="1">Multi-pass membrane protein</topology>
    </subcellularLocation>
</comment>
<reference evidence="11 12" key="1">
    <citation type="submission" date="2020-12" db="EMBL/GenBank/DDBJ databases">
        <title>FDA dAtabase for Regulatory Grade micrObial Sequences (FDA-ARGOS): Supporting development and validation of Infectious Disease Dx tests.</title>
        <authorList>
            <person name="Sproer C."/>
            <person name="Gronow S."/>
            <person name="Severitt S."/>
            <person name="Schroder I."/>
            <person name="Tallon L."/>
            <person name="Sadzewicz L."/>
            <person name="Zhao X."/>
            <person name="Boylan J."/>
            <person name="Ott S."/>
            <person name="Bowen H."/>
            <person name="Vavikolanu K."/>
            <person name="Mehta A."/>
            <person name="Aluvathingal J."/>
            <person name="Nadendla S."/>
            <person name="Lowell S."/>
            <person name="Myers T."/>
            <person name="Yan Y."/>
            <person name="Sichtig H."/>
        </authorList>
    </citation>
    <scope>NUCLEOTIDE SEQUENCE [LARGE SCALE GENOMIC DNA]</scope>
    <source>
        <strain evidence="11 12">FDAARGOS_985</strain>
    </source>
</reference>
<evidence type="ECO:0000256" key="6">
    <source>
        <dbReference type="ARBA" id="ARBA00023136"/>
    </source>
</evidence>
<evidence type="ECO:0000256" key="5">
    <source>
        <dbReference type="ARBA" id="ARBA00022989"/>
    </source>
</evidence>
<dbReference type="Pfam" id="PF02687">
    <property type="entry name" value="FtsX"/>
    <property type="match status" value="1"/>
</dbReference>
<dbReference type="AlphaFoldDB" id="A0AAQ0BWN8"/>
<keyword evidence="12" id="KW-1185">Reference proteome</keyword>
<comment type="similarity">
    <text evidence="7">Belongs to the ABC-4 integral membrane protein family.</text>
</comment>